<protein>
    <recommendedName>
        <fullName evidence="3">Methyl-accepting transducer domain-containing protein</fullName>
    </recommendedName>
</protein>
<dbReference type="AlphaFoldDB" id="A0A7X2Z7S8"/>
<dbReference type="Proteomes" id="UP000450917">
    <property type="component" value="Unassembled WGS sequence"/>
</dbReference>
<evidence type="ECO:0000313" key="5">
    <source>
        <dbReference type="Proteomes" id="UP000450917"/>
    </source>
</evidence>
<dbReference type="RefSeq" id="WP_127607181.1">
    <property type="nucleotide sequence ID" value="NZ_JARTHJ010000067.1"/>
</dbReference>
<name>A0A7X2Z7S8_9BACL</name>
<dbReference type="PROSITE" id="PS50111">
    <property type="entry name" value="CHEMOTAXIS_TRANSDUC_2"/>
    <property type="match status" value="1"/>
</dbReference>
<organism evidence="4 5">
    <name type="scientific">Paenibacillus validus</name>
    <dbReference type="NCBI Taxonomy" id="44253"/>
    <lineage>
        <taxon>Bacteria</taxon>
        <taxon>Bacillati</taxon>
        <taxon>Bacillota</taxon>
        <taxon>Bacilli</taxon>
        <taxon>Bacillales</taxon>
        <taxon>Paenibacillaceae</taxon>
        <taxon>Paenibacillus</taxon>
    </lineage>
</organism>
<dbReference type="GO" id="GO:0016020">
    <property type="term" value="C:membrane"/>
    <property type="evidence" value="ECO:0007669"/>
    <property type="project" value="InterPro"/>
</dbReference>
<dbReference type="PANTHER" id="PTHR32089">
    <property type="entry name" value="METHYL-ACCEPTING CHEMOTAXIS PROTEIN MCPB"/>
    <property type="match status" value="1"/>
</dbReference>
<sequence length="271" mass="29904">MNKLEQLAGLLDIIQLAFPEDVRLTVFNKEKVIAELPGGTLDWPTKIGEPMATFKGTVTSKALEEQQVFREERGPERFGVAYISTAVPVFEEGELLGVLTALVSTHRLEMLRNGTSKISNALETMAISTQEISQTSTDLATQIQIIQGQSEEIIKDVERSYAILNSVQEIAENSKLLGLNAAIEAARLGEQGRGFEVIASEIRKMADYCKQFAQDVQFQMDKIQKNVSMMHHSIEHVAAFSEEHTAGLQKINTVCEGIHVTSEELLASAKV</sequence>
<dbReference type="Gene3D" id="1.10.287.950">
    <property type="entry name" value="Methyl-accepting chemotaxis protein"/>
    <property type="match status" value="1"/>
</dbReference>
<dbReference type="PANTHER" id="PTHR32089:SF112">
    <property type="entry name" value="LYSOZYME-LIKE PROTEIN-RELATED"/>
    <property type="match status" value="1"/>
</dbReference>
<accession>A0A7X2Z7S8</accession>
<feature type="domain" description="Methyl-accepting transducer" evidence="3">
    <location>
        <begin position="108"/>
        <end position="271"/>
    </location>
</feature>
<dbReference type="InterPro" id="IPR004089">
    <property type="entry name" value="MCPsignal_dom"/>
</dbReference>
<dbReference type="SUPFAM" id="SSF58104">
    <property type="entry name" value="Methyl-accepting chemotaxis protein (MCP) signaling domain"/>
    <property type="match status" value="1"/>
</dbReference>
<proteinExistence type="predicted"/>
<keyword evidence="5" id="KW-1185">Reference proteome</keyword>
<evidence type="ECO:0000259" key="3">
    <source>
        <dbReference type="PROSITE" id="PS50111"/>
    </source>
</evidence>
<evidence type="ECO:0000256" key="1">
    <source>
        <dbReference type="ARBA" id="ARBA00023224"/>
    </source>
</evidence>
<evidence type="ECO:0000256" key="2">
    <source>
        <dbReference type="PROSITE-ProRule" id="PRU00284"/>
    </source>
</evidence>
<dbReference type="GO" id="GO:0007165">
    <property type="term" value="P:signal transduction"/>
    <property type="evidence" value="ECO:0007669"/>
    <property type="project" value="UniProtKB-KW"/>
</dbReference>
<dbReference type="EMBL" id="WNZX01000001">
    <property type="protein sequence ID" value="MUG69248.1"/>
    <property type="molecule type" value="Genomic_DNA"/>
</dbReference>
<dbReference type="Pfam" id="PF00015">
    <property type="entry name" value="MCPsignal"/>
    <property type="match status" value="1"/>
</dbReference>
<reference evidence="4 5" key="1">
    <citation type="submission" date="2019-11" db="EMBL/GenBank/DDBJ databases">
        <title>Draft genome sequences of five Paenibacillus species of dairy origin.</title>
        <authorList>
            <person name="Olajide A.M."/>
            <person name="Chen S."/>
            <person name="Lapointe G."/>
        </authorList>
    </citation>
    <scope>NUCLEOTIDE SEQUENCE [LARGE SCALE GENOMIC DNA]</scope>
    <source>
        <strain evidence="4 5">2CS3</strain>
    </source>
</reference>
<gene>
    <name evidence="4" type="ORF">GNP93_01015</name>
</gene>
<evidence type="ECO:0000313" key="4">
    <source>
        <dbReference type="EMBL" id="MUG69248.1"/>
    </source>
</evidence>
<keyword evidence="1 2" id="KW-0807">Transducer</keyword>
<comment type="caution">
    <text evidence="4">The sequence shown here is derived from an EMBL/GenBank/DDBJ whole genome shotgun (WGS) entry which is preliminary data.</text>
</comment>